<dbReference type="EMBL" id="BGPR01000023">
    <property type="protein sequence ID" value="GBL80911.1"/>
    <property type="molecule type" value="Genomic_DNA"/>
</dbReference>
<comment type="caution">
    <text evidence="1">The sequence shown here is derived from an EMBL/GenBank/DDBJ whole genome shotgun (WGS) entry which is preliminary data.</text>
</comment>
<gene>
    <name evidence="1" type="ORF">AVEN_26321_1</name>
</gene>
<proteinExistence type="predicted"/>
<reference evidence="1 2" key="1">
    <citation type="journal article" date="2019" name="Sci. Rep.">
        <title>Orb-weaving spider Araneus ventricosus genome elucidates the spidroin gene catalogue.</title>
        <authorList>
            <person name="Kono N."/>
            <person name="Nakamura H."/>
            <person name="Ohtoshi R."/>
            <person name="Moran D.A.P."/>
            <person name="Shinohara A."/>
            <person name="Yoshida Y."/>
            <person name="Fujiwara M."/>
            <person name="Mori M."/>
            <person name="Tomita M."/>
            <person name="Arakawa K."/>
        </authorList>
    </citation>
    <scope>NUCLEOTIDE SEQUENCE [LARGE SCALE GENOMIC DNA]</scope>
</reference>
<dbReference type="AlphaFoldDB" id="A0A4Y2ALZ8"/>
<evidence type="ECO:0000313" key="1">
    <source>
        <dbReference type="EMBL" id="GBL80911.1"/>
    </source>
</evidence>
<keyword evidence="2" id="KW-1185">Reference proteome</keyword>
<sequence length="154" mass="17477">MSEKKEKIRYFIEKERHRWQQKTENREGLSTTVEGRALTSENFENDNITYCSNQEQEGHVNSTPLLPLSSFSYRSSAQAARPWRGLKNLFHEHQAIKFGGSFTGRTEQTVPTGNPILGDGIDHRFSPVYCVPSSPVSRLTPLSKRAIPVIISLE</sequence>
<organism evidence="1 2">
    <name type="scientific">Araneus ventricosus</name>
    <name type="common">Orbweaver spider</name>
    <name type="synonym">Epeira ventricosa</name>
    <dbReference type="NCBI Taxonomy" id="182803"/>
    <lineage>
        <taxon>Eukaryota</taxon>
        <taxon>Metazoa</taxon>
        <taxon>Ecdysozoa</taxon>
        <taxon>Arthropoda</taxon>
        <taxon>Chelicerata</taxon>
        <taxon>Arachnida</taxon>
        <taxon>Araneae</taxon>
        <taxon>Araneomorphae</taxon>
        <taxon>Entelegynae</taxon>
        <taxon>Araneoidea</taxon>
        <taxon>Araneidae</taxon>
        <taxon>Araneus</taxon>
    </lineage>
</organism>
<evidence type="ECO:0000313" key="2">
    <source>
        <dbReference type="Proteomes" id="UP000499080"/>
    </source>
</evidence>
<accession>A0A4Y2ALZ8</accession>
<name>A0A4Y2ALZ8_ARAVE</name>
<dbReference type="Proteomes" id="UP000499080">
    <property type="component" value="Unassembled WGS sequence"/>
</dbReference>
<protein>
    <submittedName>
        <fullName evidence="1">Uncharacterized protein</fullName>
    </submittedName>
</protein>